<keyword evidence="5" id="KW-1185">Reference proteome</keyword>
<evidence type="ECO:0000256" key="1">
    <source>
        <dbReference type="ARBA" id="ARBA00023125"/>
    </source>
</evidence>
<protein>
    <submittedName>
        <fullName evidence="4">TetR/AcrR family transcriptional regulator</fullName>
    </submittedName>
</protein>
<dbReference type="Pfam" id="PF00440">
    <property type="entry name" value="TetR_N"/>
    <property type="match status" value="1"/>
</dbReference>
<dbReference type="InterPro" id="IPR001647">
    <property type="entry name" value="HTH_TetR"/>
</dbReference>
<gene>
    <name evidence="4" type="ORF">HUF19_02735</name>
</gene>
<organism evidence="4 5">
    <name type="scientific">Thalassolituus hydrocarboniclasticus</name>
    <dbReference type="NCBI Taxonomy" id="2742796"/>
    <lineage>
        <taxon>Bacteria</taxon>
        <taxon>Pseudomonadati</taxon>
        <taxon>Pseudomonadota</taxon>
        <taxon>Gammaproteobacteria</taxon>
        <taxon>Oceanospirillales</taxon>
        <taxon>Oceanospirillaceae</taxon>
        <taxon>Thalassolituus</taxon>
    </lineage>
</organism>
<keyword evidence="1 2" id="KW-0238">DNA-binding</keyword>
<accession>A0ABY6A923</accession>
<dbReference type="SUPFAM" id="SSF46689">
    <property type="entry name" value="Homeodomain-like"/>
    <property type="match status" value="1"/>
</dbReference>
<dbReference type="PROSITE" id="PS50977">
    <property type="entry name" value="HTH_TETR_2"/>
    <property type="match status" value="1"/>
</dbReference>
<dbReference type="RefSeq" id="WP_260998385.1">
    <property type="nucleotide sequence ID" value="NZ_CP054475.1"/>
</dbReference>
<dbReference type="Proteomes" id="UP001065322">
    <property type="component" value="Chromosome"/>
</dbReference>
<name>A0ABY6A923_9GAMM</name>
<reference evidence="5" key="1">
    <citation type="submission" date="2020-06" db="EMBL/GenBank/DDBJ databases">
        <title>Thalassolituus marinus alknpb1M-1, a hydrocarbon-degrading bacterium isolated from the deep-sea overlying water using an in-situ strategy from the South China Sea basin.</title>
        <authorList>
            <person name="Dong C."/>
            <person name="Chen Y."/>
            <person name="Shao Z."/>
        </authorList>
    </citation>
    <scope>NUCLEOTIDE SEQUENCE [LARGE SCALE GENOMIC DNA]</scope>
    <source>
        <strain evidence="5">alknpb1M-1</strain>
    </source>
</reference>
<evidence type="ECO:0000313" key="5">
    <source>
        <dbReference type="Proteomes" id="UP001065322"/>
    </source>
</evidence>
<evidence type="ECO:0000256" key="2">
    <source>
        <dbReference type="PROSITE-ProRule" id="PRU00335"/>
    </source>
</evidence>
<dbReference type="InterPro" id="IPR009057">
    <property type="entry name" value="Homeodomain-like_sf"/>
</dbReference>
<dbReference type="Gene3D" id="1.10.357.10">
    <property type="entry name" value="Tetracycline Repressor, domain 2"/>
    <property type="match status" value="1"/>
</dbReference>
<dbReference type="InterPro" id="IPR050624">
    <property type="entry name" value="HTH-type_Tx_Regulator"/>
</dbReference>
<evidence type="ECO:0000313" key="4">
    <source>
        <dbReference type="EMBL" id="UXD86424.1"/>
    </source>
</evidence>
<feature type="DNA-binding region" description="H-T-H motif" evidence="2">
    <location>
        <begin position="46"/>
        <end position="65"/>
    </location>
</feature>
<sequence>MSSSSSPMPGKKYAGCSSEERQKLRQEQIIAAGIRLFGSLGFHNTSVRAICGEAGLTSRYFYESFESTEALLITCYQQLMSDFQQKLLLTLKESADINDFINKGLYCFYREVSNPAFAQITMLEVLGISDSVDVIHMGQTRSFGLLMIDTLATSRFAVNVPRARLEALGYSVCGALAFSAIDWMKSGYRLSIDDVVANSRMILSGVVGQLGAE</sequence>
<evidence type="ECO:0000259" key="3">
    <source>
        <dbReference type="PROSITE" id="PS50977"/>
    </source>
</evidence>
<dbReference type="PANTHER" id="PTHR43479">
    <property type="entry name" value="ACREF/ENVCD OPERON REPRESSOR-RELATED"/>
    <property type="match status" value="1"/>
</dbReference>
<proteinExistence type="predicted"/>
<dbReference type="PANTHER" id="PTHR43479:SF11">
    <property type="entry name" value="ACREF_ENVCD OPERON REPRESSOR-RELATED"/>
    <property type="match status" value="1"/>
</dbReference>
<dbReference type="EMBL" id="CP054475">
    <property type="protein sequence ID" value="UXD86424.1"/>
    <property type="molecule type" value="Genomic_DNA"/>
</dbReference>
<feature type="domain" description="HTH tetR-type" evidence="3">
    <location>
        <begin position="23"/>
        <end position="83"/>
    </location>
</feature>